<protein>
    <recommendedName>
        <fullName evidence="1">Fungal lipase-type domain-containing protein</fullName>
    </recommendedName>
</protein>
<dbReference type="PANTHER" id="PTHR47759:SF2">
    <property type="entry name" value="TRIGLYCERIDE LIPASE"/>
    <property type="match status" value="1"/>
</dbReference>
<dbReference type="Gene3D" id="3.40.50.1820">
    <property type="entry name" value="alpha/beta hydrolase"/>
    <property type="match status" value="1"/>
</dbReference>
<evidence type="ECO:0000313" key="2">
    <source>
        <dbReference type="EMBL" id="CAE0120989.1"/>
    </source>
</evidence>
<accession>A0A7S3F1C5</accession>
<feature type="domain" description="Fungal lipase-type" evidence="1">
    <location>
        <begin position="3"/>
        <end position="46"/>
    </location>
</feature>
<dbReference type="EMBL" id="HBHX01038990">
    <property type="protein sequence ID" value="CAE0120989.1"/>
    <property type="molecule type" value="Transcribed_RNA"/>
</dbReference>
<dbReference type="Pfam" id="PF01764">
    <property type="entry name" value="Lipase_3"/>
    <property type="match status" value="1"/>
</dbReference>
<gene>
    <name evidence="2" type="ORF">HERI1096_LOCUS21690</name>
</gene>
<evidence type="ECO:0000259" key="1">
    <source>
        <dbReference type="Pfam" id="PF01764"/>
    </source>
</evidence>
<dbReference type="GO" id="GO:0006629">
    <property type="term" value="P:lipid metabolic process"/>
    <property type="evidence" value="ECO:0007669"/>
    <property type="project" value="InterPro"/>
</dbReference>
<dbReference type="InterPro" id="IPR002921">
    <property type="entry name" value="Fungal_lipase-type"/>
</dbReference>
<proteinExistence type="predicted"/>
<dbReference type="SUPFAM" id="SSF53474">
    <property type="entry name" value="alpha/beta-Hydrolases"/>
    <property type="match status" value="1"/>
</dbReference>
<name>A0A7S3F1C5_9EUKA</name>
<organism evidence="2">
    <name type="scientific">Haptolina ericina</name>
    <dbReference type="NCBI Taxonomy" id="156174"/>
    <lineage>
        <taxon>Eukaryota</taxon>
        <taxon>Haptista</taxon>
        <taxon>Haptophyta</taxon>
        <taxon>Prymnesiophyceae</taxon>
        <taxon>Prymnesiales</taxon>
        <taxon>Prymnesiaceae</taxon>
        <taxon>Haptolina</taxon>
    </lineage>
</organism>
<dbReference type="InterPro" id="IPR029058">
    <property type="entry name" value="AB_hydrolase_fold"/>
</dbReference>
<sequence>MRKVQMYTFGAPRVGNSQFAAYFNEVFDGREAFRIVNDADIVPRLPRGGNAAGLVLDYDHVGRTVLIAEGTTVAKGFDGFWVEGTSDDADCPLRGVSPLSNPFSSGQLLGDAGQQARQLASGAWSKIDAAAKEKSRSQLFKAVGEVTSDIGRARDSVVSRVSSMNPLEAVSLIGLDKQFVESELQLIDSIAKGTALVHHLEPSYFLAMTRALDAALGEAPGGMPDVEAEA</sequence>
<dbReference type="AlphaFoldDB" id="A0A7S3F1C5"/>
<reference evidence="2" key="1">
    <citation type="submission" date="2021-01" db="EMBL/GenBank/DDBJ databases">
        <authorList>
            <person name="Corre E."/>
            <person name="Pelletier E."/>
            <person name="Niang G."/>
            <person name="Scheremetjew M."/>
            <person name="Finn R."/>
            <person name="Kale V."/>
            <person name="Holt S."/>
            <person name="Cochrane G."/>
            <person name="Meng A."/>
            <person name="Brown T."/>
            <person name="Cohen L."/>
        </authorList>
    </citation>
    <scope>NUCLEOTIDE SEQUENCE</scope>
    <source>
        <strain evidence="2">CCMP281</strain>
    </source>
</reference>
<dbReference type="PANTHER" id="PTHR47759">
    <property type="entry name" value="OS04G0509100 PROTEIN"/>
    <property type="match status" value="1"/>
</dbReference>